<evidence type="ECO:0000256" key="2">
    <source>
        <dbReference type="ARBA" id="ARBA00023163"/>
    </source>
</evidence>
<feature type="compositionally biased region" description="Basic and acidic residues" evidence="4">
    <location>
        <begin position="22"/>
        <end position="31"/>
    </location>
</feature>
<feature type="domain" description="HMG box" evidence="5">
    <location>
        <begin position="160"/>
        <end position="228"/>
    </location>
</feature>
<dbReference type="PANTHER" id="PTHR10270:SF161">
    <property type="entry name" value="SEX-DETERMINING REGION Y PROTEIN"/>
    <property type="match status" value="1"/>
</dbReference>
<gene>
    <name evidence="6" type="ORF">VKT23_000048</name>
</gene>
<feature type="compositionally biased region" description="Basic and acidic residues" evidence="4">
    <location>
        <begin position="407"/>
        <end position="419"/>
    </location>
</feature>
<keyword evidence="7" id="KW-1185">Reference proteome</keyword>
<feature type="compositionally biased region" description="Basic residues" evidence="4">
    <location>
        <begin position="150"/>
        <end position="161"/>
    </location>
</feature>
<evidence type="ECO:0000313" key="6">
    <source>
        <dbReference type="EMBL" id="KAK7471942.1"/>
    </source>
</evidence>
<keyword evidence="3" id="KW-0539">Nucleus</keyword>
<accession>A0ABR1K438</accession>
<dbReference type="CDD" id="cd01389">
    <property type="entry name" value="HMG-box_ROX1-like"/>
    <property type="match status" value="1"/>
</dbReference>
<evidence type="ECO:0000313" key="7">
    <source>
        <dbReference type="Proteomes" id="UP001498398"/>
    </source>
</evidence>
<dbReference type="Gene3D" id="1.10.30.10">
    <property type="entry name" value="High mobility group box domain"/>
    <property type="match status" value="1"/>
</dbReference>
<feature type="compositionally biased region" description="Polar residues" evidence="4">
    <location>
        <begin position="462"/>
        <end position="471"/>
    </location>
</feature>
<feature type="compositionally biased region" description="Low complexity" evidence="4">
    <location>
        <begin position="395"/>
        <end position="406"/>
    </location>
</feature>
<dbReference type="PROSITE" id="PS50118">
    <property type="entry name" value="HMG_BOX_2"/>
    <property type="match status" value="1"/>
</dbReference>
<feature type="DNA-binding region" description="HMG box" evidence="3">
    <location>
        <begin position="160"/>
        <end position="228"/>
    </location>
</feature>
<name>A0ABR1K438_9AGAR</name>
<comment type="caution">
    <text evidence="6">The sequence shown here is derived from an EMBL/GenBank/DDBJ whole genome shotgun (WGS) entry which is preliminary data.</text>
</comment>
<evidence type="ECO:0000259" key="5">
    <source>
        <dbReference type="PROSITE" id="PS50118"/>
    </source>
</evidence>
<dbReference type="EMBL" id="JBANRG010000001">
    <property type="protein sequence ID" value="KAK7471942.1"/>
    <property type="molecule type" value="Genomic_DNA"/>
</dbReference>
<feature type="region of interest" description="Disordered" evidence="4">
    <location>
        <begin position="45"/>
        <end position="164"/>
    </location>
</feature>
<keyword evidence="1 3" id="KW-0238">DNA-binding</keyword>
<evidence type="ECO:0000256" key="3">
    <source>
        <dbReference type="PROSITE-ProRule" id="PRU00267"/>
    </source>
</evidence>
<feature type="region of interest" description="Disordered" evidence="4">
    <location>
        <begin position="299"/>
        <end position="437"/>
    </location>
</feature>
<feature type="compositionally biased region" description="Polar residues" evidence="4">
    <location>
        <begin position="51"/>
        <end position="73"/>
    </location>
</feature>
<keyword evidence="2" id="KW-0804">Transcription</keyword>
<dbReference type="InterPro" id="IPR050140">
    <property type="entry name" value="SRY-related_HMG-box_TF-like"/>
</dbReference>
<dbReference type="SMART" id="SM00398">
    <property type="entry name" value="HMG"/>
    <property type="match status" value="1"/>
</dbReference>
<protein>
    <recommendedName>
        <fullName evidence="5">HMG box domain-containing protein</fullName>
    </recommendedName>
</protein>
<proteinExistence type="predicted"/>
<feature type="region of interest" description="Disordered" evidence="4">
    <location>
        <begin position="1"/>
        <end position="33"/>
    </location>
</feature>
<dbReference type="Pfam" id="PF00505">
    <property type="entry name" value="HMG_box"/>
    <property type="match status" value="1"/>
</dbReference>
<evidence type="ECO:0000256" key="4">
    <source>
        <dbReference type="SAM" id="MobiDB-lite"/>
    </source>
</evidence>
<organism evidence="6 7">
    <name type="scientific">Marasmiellus scandens</name>
    <dbReference type="NCBI Taxonomy" id="2682957"/>
    <lineage>
        <taxon>Eukaryota</taxon>
        <taxon>Fungi</taxon>
        <taxon>Dikarya</taxon>
        <taxon>Basidiomycota</taxon>
        <taxon>Agaricomycotina</taxon>
        <taxon>Agaricomycetes</taxon>
        <taxon>Agaricomycetidae</taxon>
        <taxon>Agaricales</taxon>
        <taxon>Marasmiineae</taxon>
        <taxon>Omphalotaceae</taxon>
        <taxon>Marasmiellus</taxon>
    </lineage>
</organism>
<dbReference type="InterPro" id="IPR036910">
    <property type="entry name" value="HMG_box_dom_sf"/>
</dbReference>
<dbReference type="InterPro" id="IPR009071">
    <property type="entry name" value="HMG_box_dom"/>
</dbReference>
<feature type="compositionally biased region" description="Pro residues" evidence="4">
    <location>
        <begin position="83"/>
        <end position="99"/>
    </location>
</feature>
<feature type="compositionally biased region" description="Acidic residues" evidence="4">
    <location>
        <begin position="322"/>
        <end position="350"/>
    </location>
</feature>
<evidence type="ECO:0000256" key="1">
    <source>
        <dbReference type="ARBA" id="ARBA00023125"/>
    </source>
</evidence>
<sequence length="610" mass="67075">MPVYRNADPLLLSEPRRSRRLSRQEPKRYDEDGFEYLDPVLLSELHHASPAPSQTSYSEPSQLRTISRCTFATSPPRSRSPTPYSPSPSPSRSPSPFPSPALHSAHRLSSGSTGLPSKSPKNSQSHANSSIPASPSPRFHPYAHSSPRSHTQKRSNTKHIPRPPNAFMLYRSHFWSTQKDTIPERDHRQISRLTGVMWNQLPEDQKEVFRREAEAVKKEHMAKFPDYKYAPSRDGYAGTKKNTSLGRRGSGSVAKNTKIKAKCTNGTCVSRPKKQKARRVPQAEVKKCQELAEKLLSNDALYTMERSPSPSPVPVPAQAHEDDPDADADGDTEDESTTGTDMDNEADSEDVEPKIEASPDLSTPKCSYPFDVQYKSQLDSDDEENIFVPTEDIPPLDLSAPSSASAEVKEAEHESKPDECILDTSTISTPTPGPVPVPVPPSYVHIDPQFGVKPDTHRLSPSPDSALSDNDATPKAQVDFSLLFSDGSEASMLSYLASYPGSDAVPTVLSSTSSTFSSSVGPSPFNDSANPDAWLHGTEDLHYFYDSIPETQASGSGCKSPQPLCPALDFDGIDLNELLQTLDPENFDLEPSISLNEMFDEFVVMPMEEF</sequence>
<dbReference type="Proteomes" id="UP001498398">
    <property type="component" value="Unassembled WGS sequence"/>
</dbReference>
<dbReference type="SUPFAM" id="SSF47095">
    <property type="entry name" value="HMG-box"/>
    <property type="match status" value="1"/>
</dbReference>
<dbReference type="PANTHER" id="PTHR10270">
    <property type="entry name" value="SOX TRANSCRIPTION FACTOR"/>
    <property type="match status" value="1"/>
</dbReference>
<feature type="compositionally biased region" description="Polar residues" evidence="4">
    <location>
        <begin position="107"/>
        <end position="133"/>
    </location>
</feature>
<reference evidence="6 7" key="1">
    <citation type="submission" date="2024-01" db="EMBL/GenBank/DDBJ databases">
        <title>A draft genome for the cacao thread blight pathogen Marasmiellus scandens.</title>
        <authorList>
            <person name="Baruah I.K."/>
            <person name="Leung J."/>
            <person name="Bukari Y."/>
            <person name="Amoako-Attah I."/>
            <person name="Meinhardt L.W."/>
            <person name="Bailey B.A."/>
            <person name="Cohen S.P."/>
        </authorList>
    </citation>
    <scope>NUCLEOTIDE SEQUENCE [LARGE SCALE GENOMIC DNA]</scope>
    <source>
        <strain evidence="6 7">GH-19</strain>
    </source>
</reference>
<feature type="region of interest" description="Disordered" evidence="4">
    <location>
        <begin position="451"/>
        <end position="472"/>
    </location>
</feature>